<dbReference type="Proteomes" id="UP000053676">
    <property type="component" value="Unassembled WGS sequence"/>
</dbReference>
<evidence type="ECO:0000313" key="2">
    <source>
        <dbReference type="EMBL" id="ETN82671.1"/>
    </source>
</evidence>
<evidence type="ECO:0000256" key="1">
    <source>
        <dbReference type="SAM" id="MobiDB-lite"/>
    </source>
</evidence>
<evidence type="ECO:0000313" key="3">
    <source>
        <dbReference type="Proteomes" id="UP000053676"/>
    </source>
</evidence>
<keyword evidence="3" id="KW-1185">Reference proteome</keyword>
<feature type="region of interest" description="Disordered" evidence="1">
    <location>
        <begin position="1"/>
        <end position="29"/>
    </location>
</feature>
<organism evidence="2 3">
    <name type="scientific">Necator americanus</name>
    <name type="common">Human hookworm</name>
    <dbReference type="NCBI Taxonomy" id="51031"/>
    <lineage>
        <taxon>Eukaryota</taxon>
        <taxon>Metazoa</taxon>
        <taxon>Ecdysozoa</taxon>
        <taxon>Nematoda</taxon>
        <taxon>Chromadorea</taxon>
        <taxon>Rhabditida</taxon>
        <taxon>Rhabditina</taxon>
        <taxon>Rhabditomorpha</taxon>
        <taxon>Strongyloidea</taxon>
        <taxon>Ancylostomatidae</taxon>
        <taxon>Bunostominae</taxon>
        <taxon>Necator</taxon>
    </lineage>
</organism>
<protein>
    <submittedName>
        <fullName evidence="2">Uncharacterized protein</fullName>
    </submittedName>
</protein>
<name>W2TNG4_NECAM</name>
<reference evidence="3" key="1">
    <citation type="journal article" date="2014" name="Nat. Genet.">
        <title>Genome of the human hookworm Necator americanus.</title>
        <authorList>
            <person name="Tang Y.T."/>
            <person name="Gao X."/>
            <person name="Rosa B.A."/>
            <person name="Abubucker S."/>
            <person name="Hallsworth-Pepin K."/>
            <person name="Martin J."/>
            <person name="Tyagi R."/>
            <person name="Heizer E."/>
            <person name="Zhang X."/>
            <person name="Bhonagiri-Palsikar V."/>
            <person name="Minx P."/>
            <person name="Warren W.C."/>
            <person name="Wang Q."/>
            <person name="Zhan B."/>
            <person name="Hotez P.J."/>
            <person name="Sternberg P.W."/>
            <person name="Dougall A."/>
            <person name="Gaze S.T."/>
            <person name="Mulvenna J."/>
            <person name="Sotillo J."/>
            <person name="Ranganathan S."/>
            <person name="Rabelo E.M."/>
            <person name="Wilson R.K."/>
            <person name="Felgner P.L."/>
            <person name="Bethony J."/>
            <person name="Hawdon J.M."/>
            <person name="Gasser R.B."/>
            <person name="Loukas A."/>
            <person name="Mitreva M."/>
        </authorList>
    </citation>
    <scope>NUCLEOTIDE SEQUENCE [LARGE SCALE GENOMIC DNA]</scope>
</reference>
<gene>
    <name evidence="2" type="ORF">NECAME_01956</name>
</gene>
<dbReference type="OrthoDB" id="5877577at2759"/>
<accession>W2TNG4</accession>
<dbReference type="AlphaFoldDB" id="W2TNG4"/>
<proteinExistence type="predicted"/>
<dbReference type="KEGG" id="nai:NECAME_01956"/>
<sequence>MEDVDKRSTKTSGKAAVIGPPADRAPPRRGAVEGCPEPVLCAKNCFVYINENGCQDCQCLWQALACDNDNDCPEEVQYCDLGKCNCRPGQRQDMARSGFCEPDPKFKGTFPQEDIGQFAKRTKRAATSQLDSLNKHAHLEVPTDTRTILPRAITNTIQHDDPILPTMIISRSMTSAGSIQPPAPPPRTGEVSRTLIDRNIVSTFPYLPPLEPLPKLIGTSLLNKPTATEKINDTTNTDEWIKRKSIRLVEFPISARFLAARSKGISVLPPLPLGVHPTKEELRRHNEFKKNTKQ</sequence>
<dbReference type="EMBL" id="KI658411">
    <property type="protein sequence ID" value="ETN82671.1"/>
    <property type="molecule type" value="Genomic_DNA"/>
</dbReference>